<feature type="compositionally biased region" description="Basic and acidic residues" evidence="1">
    <location>
        <begin position="318"/>
        <end position="329"/>
    </location>
</feature>
<feature type="compositionally biased region" description="Polar residues" evidence="1">
    <location>
        <begin position="344"/>
        <end position="354"/>
    </location>
</feature>
<gene>
    <name evidence="2" type="ORF">PIB30_025369</name>
</gene>
<feature type="compositionally biased region" description="Polar residues" evidence="1">
    <location>
        <begin position="260"/>
        <end position="274"/>
    </location>
</feature>
<dbReference type="Proteomes" id="UP001341840">
    <property type="component" value="Unassembled WGS sequence"/>
</dbReference>
<evidence type="ECO:0000313" key="3">
    <source>
        <dbReference type="Proteomes" id="UP001341840"/>
    </source>
</evidence>
<evidence type="ECO:0000256" key="1">
    <source>
        <dbReference type="SAM" id="MobiDB-lite"/>
    </source>
</evidence>
<organism evidence="2 3">
    <name type="scientific">Stylosanthes scabra</name>
    <dbReference type="NCBI Taxonomy" id="79078"/>
    <lineage>
        <taxon>Eukaryota</taxon>
        <taxon>Viridiplantae</taxon>
        <taxon>Streptophyta</taxon>
        <taxon>Embryophyta</taxon>
        <taxon>Tracheophyta</taxon>
        <taxon>Spermatophyta</taxon>
        <taxon>Magnoliopsida</taxon>
        <taxon>eudicotyledons</taxon>
        <taxon>Gunneridae</taxon>
        <taxon>Pentapetalae</taxon>
        <taxon>rosids</taxon>
        <taxon>fabids</taxon>
        <taxon>Fabales</taxon>
        <taxon>Fabaceae</taxon>
        <taxon>Papilionoideae</taxon>
        <taxon>50 kb inversion clade</taxon>
        <taxon>dalbergioids sensu lato</taxon>
        <taxon>Dalbergieae</taxon>
        <taxon>Pterocarpus clade</taxon>
        <taxon>Stylosanthes</taxon>
    </lineage>
</organism>
<sequence>MKSQDSRCSPTAIAEIFLKLRYSKDLTKYREVEDMGFGCLKHIPRWKMRQDMAVALARSYNNEKMSMMLETGGVPVTALLIGSALGLPAKGDGFKELDENVHQDLIDTYEGMTVSKLKELVINCSVSTASQKEDFRCYFILFVMKNFLFPTSDKTTTKAHLPSIIDGLIRKIQEWCKSEREKSSKNDTPNRAPYKRRRVQVKFQTGAQKRNSSNKNVVHADERESSSDSHTSDEEWYHQEQQSPPSRANISERSPRVGVPSNSKVHQESSINKSSTKREKGTINETPNGAPNKRKCVQVKPQTRGLKQKSSNINVLKSGERESSSDSHTSEAVPCHQEQPSPPSRVNMNANSPQARAPSDNKVHQEGQV</sequence>
<comment type="caution">
    <text evidence="2">The sequence shown here is derived from an EMBL/GenBank/DDBJ whole genome shotgun (WGS) entry which is preliminary data.</text>
</comment>
<feature type="compositionally biased region" description="Basic and acidic residues" evidence="1">
    <location>
        <begin position="359"/>
        <end position="369"/>
    </location>
</feature>
<dbReference type="EMBL" id="JASCZI010271953">
    <property type="protein sequence ID" value="MED6218278.1"/>
    <property type="molecule type" value="Genomic_DNA"/>
</dbReference>
<proteinExistence type="predicted"/>
<protein>
    <submittedName>
        <fullName evidence="2">Uncharacterized protein</fullName>
    </submittedName>
</protein>
<keyword evidence="3" id="KW-1185">Reference proteome</keyword>
<evidence type="ECO:0000313" key="2">
    <source>
        <dbReference type="EMBL" id="MED6218278.1"/>
    </source>
</evidence>
<feature type="compositionally biased region" description="Polar residues" evidence="1">
    <location>
        <begin position="202"/>
        <end position="216"/>
    </location>
</feature>
<accession>A0ABU6ZAD6</accession>
<feature type="compositionally biased region" description="Polar residues" evidence="1">
    <location>
        <begin position="239"/>
        <end position="252"/>
    </location>
</feature>
<name>A0ABU6ZAD6_9FABA</name>
<reference evidence="2 3" key="1">
    <citation type="journal article" date="2023" name="Plants (Basel)">
        <title>Bridging the Gap: Combining Genomics and Transcriptomics Approaches to Understand Stylosanthes scabra, an Orphan Legume from the Brazilian Caatinga.</title>
        <authorList>
            <person name="Ferreira-Neto J.R.C."/>
            <person name="da Silva M.D."/>
            <person name="Binneck E."/>
            <person name="de Melo N.F."/>
            <person name="da Silva R.H."/>
            <person name="de Melo A.L.T.M."/>
            <person name="Pandolfi V."/>
            <person name="Bustamante F.O."/>
            <person name="Brasileiro-Vidal A.C."/>
            <person name="Benko-Iseppon A.M."/>
        </authorList>
    </citation>
    <scope>NUCLEOTIDE SEQUENCE [LARGE SCALE GENOMIC DNA]</scope>
    <source>
        <tissue evidence="2">Leaves</tissue>
    </source>
</reference>
<feature type="region of interest" description="Disordered" evidence="1">
    <location>
        <begin position="179"/>
        <end position="369"/>
    </location>
</feature>
<feature type="compositionally biased region" description="Basic and acidic residues" evidence="1">
    <location>
        <begin position="218"/>
        <end position="238"/>
    </location>
</feature>